<reference evidence="2 3" key="1">
    <citation type="submission" date="2014-04" db="EMBL/GenBank/DDBJ databases">
        <authorList>
            <consortium name="DOE Joint Genome Institute"/>
            <person name="Kuo A."/>
            <person name="Girlanda M."/>
            <person name="Perotto S."/>
            <person name="Kohler A."/>
            <person name="Nagy L.G."/>
            <person name="Floudas D."/>
            <person name="Copeland A."/>
            <person name="Barry K.W."/>
            <person name="Cichocki N."/>
            <person name="Veneault-Fourrey C."/>
            <person name="LaButti K."/>
            <person name="Lindquist E.A."/>
            <person name="Lipzen A."/>
            <person name="Lundell T."/>
            <person name="Morin E."/>
            <person name="Murat C."/>
            <person name="Sun H."/>
            <person name="Tunlid A."/>
            <person name="Henrissat B."/>
            <person name="Grigoriev I.V."/>
            <person name="Hibbett D.S."/>
            <person name="Martin F."/>
            <person name="Nordberg H.P."/>
            <person name="Cantor M.N."/>
            <person name="Hua S.X."/>
        </authorList>
    </citation>
    <scope>NUCLEOTIDE SEQUENCE [LARGE SCALE GENOMIC DNA]</scope>
    <source>
        <strain evidence="2 3">MUT 4182</strain>
    </source>
</reference>
<protein>
    <recommendedName>
        <fullName evidence="1">Integrase core domain-containing protein</fullName>
    </recommendedName>
</protein>
<dbReference type="AlphaFoldDB" id="A0A0C3LAS1"/>
<feature type="non-terminal residue" evidence="2">
    <location>
        <position position="82"/>
    </location>
</feature>
<feature type="domain" description="Integrase core" evidence="1">
    <location>
        <begin position="47"/>
        <end position="82"/>
    </location>
</feature>
<evidence type="ECO:0000259" key="1">
    <source>
        <dbReference type="Pfam" id="PF24764"/>
    </source>
</evidence>
<accession>A0A0C3LAS1</accession>
<dbReference type="STRING" id="1051891.A0A0C3LAS1"/>
<organism evidence="2 3">
    <name type="scientific">Tulasnella calospora MUT 4182</name>
    <dbReference type="NCBI Taxonomy" id="1051891"/>
    <lineage>
        <taxon>Eukaryota</taxon>
        <taxon>Fungi</taxon>
        <taxon>Dikarya</taxon>
        <taxon>Basidiomycota</taxon>
        <taxon>Agaricomycotina</taxon>
        <taxon>Agaricomycetes</taxon>
        <taxon>Cantharellales</taxon>
        <taxon>Tulasnellaceae</taxon>
        <taxon>Tulasnella</taxon>
    </lineage>
</organism>
<gene>
    <name evidence="2" type="ORF">M407DRAFT_56265</name>
</gene>
<dbReference type="PANTHER" id="PTHR46791:SF5">
    <property type="entry name" value="CLR5 DOMAIN-CONTAINING PROTEIN-RELATED"/>
    <property type="match status" value="1"/>
</dbReference>
<sequence length="82" mass="9522">SGLRYLEGRIREAEIRVQRARIREAAKRVFGPSVFLQRKAKIARRDFWVATLNALWSGDGHHKLIMYGIVIHGFIEAYSRLV</sequence>
<dbReference type="HOGENOM" id="CLU_177206_0_0_1"/>
<dbReference type="EMBL" id="KN823275">
    <property type="protein sequence ID" value="KIO18597.1"/>
    <property type="molecule type" value="Genomic_DNA"/>
</dbReference>
<reference evidence="3" key="2">
    <citation type="submission" date="2015-01" db="EMBL/GenBank/DDBJ databases">
        <title>Evolutionary Origins and Diversification of the Mycorrhizal Mutualists.</title>
        <authorList>
            <consortium name="DOE Joint Genome Institute"/>
            <consortium name="Mycorrhizal Genomics Consortium"/>
            <person name="Kohler A."/>
            <person name="Kuo A."/>
            <person name="Nagy L.G."/>
            <person name="Floudas D."/>
            <person name="Copeland A."/>
            <person name="Barry K.W."/>
            <person name="Cichocki N."/>
            <person name="Veneault-Fourrey C."/>
            <person name="LaButti K."/>
            <person name="Lindquist E.A."/>
            <person name="Lipzen A."/>
            <person name="Lundell T."/>
            <person name="Morin E."/>
            <person name="Murat C."/>
            <person name="Riley R."/>
            <person name="Ohm R."/>
            <person name="Sun H."/>
            <person name="Tunlid A."/>
            <person name="Henrissat B."/>
            <person name="Grigoriev I.V."/>
            <person name="Hibbett D.S."/>
            <person name="Martin F."/>
        </authorList>
    </citation>
    <scope>NUCLEOTIDE SEQUENCE [LARGE SCALE GENOMIC DNA]</scope>
    <source>
        <strain evidence="3">MUT 4182</strain>
    </source>
</reference>
<dbReference type="PANTHER" id="PTHR46791">
    <property type="entry name" value="EXPRESSED PROTEIN"/>
    <property type="match status" value="1"/>
</dbReference>
<dbReference type="InterPro" id="IPR058913">
    <property type="entry name" value="Integrase_dom_put"/>
</dbReference>
<evidence type="ECO:0000313" key="3">
    <source>
        <dbReference type="Proteomes" id="UP000054248"/>
    </source>
</evidence>
<name>A0A0C3LAS1_9AGAM</name>
<proteinExistence type="predicted"/>
<dbReference type="Proteomes" id="UP000054248">
    <property type="component" value="Unassembled WGS sequence"/>
</dbReference>
<dbReference type="OrthoDB" id="2686689at2759"/>
<dbReference type="Pfam" id="PF24764">
    <property type="entry name" value="rva_4"/>
    <property type="match status" value="1"/>
</dbReference>
<keyword evidence="3" id="KW-1185">Reference proteome</keyword>
<feature type="non-terminal residue" evidence="2">
    <location>
        <position position="1"/>
    </location>
</feature>
<evidence type="ECO:0000313" key="2">
    <source>
        <dbReference type="EMBL" id="KIO18597.1"/>
    </source>
</evidence>